<dbReference type="AlphaFoldDB" id="A0A290Z161"/>
<dbReference type="PROSITE" id="PS51257">
    <property type="entry name" value="PROKAR_LIPOPROTEIN"/>
    <property type="match status" value="1"/>
</dbReference>
<proteinExistence type="predicted"/>
<reference evidence="3" key="1">
    <citation type="submission" date="2017-09" db="EMBL/GenBank/DDBJ databases">
        <title>Complete Genome Sequence of ansamitocin-producing Bacterium Actinosynnema pretiosum X47.</title>
        <authorList>
            <person name="Cao G."/>
            <person name="Zong G."/>
            <person name="Zhong C."/>
            <person name="Fu J."/>
        </authorList>
    </citation>
    <scope>NUCLEOTIDE SEQUENCE [LARGE SCALE GENOMIC DNA]</scope>
    <source>
        <strain evidence="3">X47</strain>
    </source>
</reference>
<evidence type="ECO:0008006" key="5">
    <source>
        <dbReference type="Google" id="ProtNLM"/>
    </source>
</evidence>
<evidence type="ECO:0000313" key="3">
    <source>
        <dbReference type="EMBL" id="ATE52750.1"/>
    </source>
</evidence>
<accession>A0A290Z161</accession>
<dbReference type="EMBL" id="CP023445">
    <property type="protein sequence ID" value="ATE52750.1"/>
    <property type="molecule type" value="Genomic_DNA"/>
</dbReference>
<evidence type="ECO:0000256" key="1">
    <source>
        <dbReference type="SAM" id="MobiDB-lite"/>
    </source>
</evidence>
<sequence>MKFAGLAACACLALALVGCGTEPEVSSAPQAPAQAAATESQGAAAESPFGTERVWSNGLSITVSEPKSLRPSETSYPPSARTAVFTLTVSNGSTSSYRTNQLAVRAQQGGEPIAEVMDSVQGLNGMASAMAEVPPGSEAVVTLAYAVPSQPVRVRLVVEPNGADQEPVATFGGKA</sequence>
<feature type="region of interest" description="Disordered" evidence="1">
    <location>
        <begin position="25"/>
        <end position="49"/>
    </location>
</feature>
<evidence type="ECO:0000313" key="4">
    <source>
        <dbReference type="Proteomes" id="UP000218505"/>
    </source>
</evidence>
<protein>
    <recommendedName>
        <fullName evidence="5">DUF4352 domain-containing protein</fullName>
    </recommendedName>
</protein>
<feature type="chain" id="PRO_5038708265" description="DUF4352 domain-containing protein" evidence="2">
    <location>
        <begin position="21"/>
        <end position="175"/>
    </location>
</feature>
<dbReference type="Proteomes" id="UP000218505">
    <property type="component" value="Chromosome"/>
</dbReference>
<gene>
    <name evidence="3" type="ORF">CNX65_05145</name>
</gene>
<name>A0A290Z161_9PSEU</name>
<organism evidence="3 4">
    <name type="scientific">Actinosynnema pretiosum</name>
    <dbReference type="NCBI Taxonomy" id="42197"/>
    <lineage>
        <taxon>Bacteria</taxon>
        <taxon>Bacillati</taxon>
        <taxon>Actinomycetota</taxon>
        <taxon>Actinomycetes</taxon>
        <taxon>Pseudonocardiales</taxon>
        <taxon>Pseudonocardiaceae</taxon>
        <taxon>Actinosynnema</taxon>
    </lineage>
</organism>
<feature type="signal peptide" evidence="2">
    <location>
        <begin position="1"/>
        <end position="20"/>
    </location>
</feature>
<dbReference type="KEGG" id="apre:CNX65_05145"/>
<feature type="compositionally biased region" description="Low complexity" evidence="1">
    <location>
        <begin position="25"/>
        <end position="47"/>
    </location>
</feature>
<keyword evidence="2" id="KW-0732">Signal</keyword>
<evidence type="ECO:0000256" key="2">
    <source>
        <dbReference type="SAM" id="SignalP"/>
    </source>
</evidence>
<keyword evidence="4" id="KW-1185">Reference proteome</keyword>